<proteinExistence type="predicted"/>
<comment type="caution">
    <text evidence="2">The sequence shown here is derived from an EMBL/GenBank/DDBJ whole genome shotgun (WGS) entry which is preliminary data.</text>
</comment>
<sequence length="154" mass="17652">MKFTKLTNQQAQIKPFTTSAVNFIGAFILFISCLCLFSVMDGEFPLVPWAAISTLGFCCTFANYKIKIDKETKNIIIRAKSIYVIKADSIAFADIRGIVVDEKLFGKTDYRLYLKLVNEDRYILINKGYKNSLEKVANELSSFINKPIYKTYER</sequence>
<protein>
    <recommendedName>
        <fullName evidence="4">PH domain-containing protein</fullName>
    </recommendedName>
</protein>
<keyword evidence="1" id="KW-0472">Membrane</keyword>
<dbReference type="EMBL" id="JBJDOT010000036">
    <property type="protein sequence ID" value="MFK3866114.1"/>
    <property type="molecule type" value="Genomic_DNA"/>
</dbReference>
<keyword evidence="3" id="KW-1185">Reference proteome</keyword>
<accession>A0ABW8L254</accession>
<gene>
    <name evidence="2" type="ORF">ACI2JU_19890</name>
</gene>
<feature type="transmembrane region" description="Helical" evidence="1">
    <location>
        <begin position="20"/>
        <end position="40"/>
    </location>
</feature>
<organism evidence="2 3">
    <name type="scientific">Pseudoalteromonas rhizosphaerae</name>
    <dbReference type="NCBI Taxonomy" id="2518973"/>
    <lineage>
        <taxon>Bacteria</taxon>
        <taxon>Pseudomonadati</taxon>
        <taxon>Pseudomonadota</taxon>
        <taxon>Gammaproteobacteria</taxon>
        <taxon>Alteromonadales</taxon>
        <taxon>Pseudoalteromonadaceae</taxon>
        <taxon>Pseudoalteromonas</taxon>
    </lineage>
</organism>
<evidence type="ECO:0008006" key="4">
    <source>
        <dbReference type="Google" id="ProtNLM"/>
    </source>
</evidence>
<evidence type="ECO:0000313" key="2">
    <source>
        <dbReference type="EMBL" id="MFK3866114.1"/>
    </source>
</evidence>
<keyword evidence="1" id="KW-0812">Transmembrane</keyword>
<feature type="transmembrane region" description="Helical" evidence="1">
    <location>
        <begin position="46"/>
        <end position="64"/>
    </location>
</feature>
<name>A0ABW8L254_9GAMM</name>
<dbReference type="PROSITE" id="PS51257">
    <property type="entry name" value="PROKAR_LIPOPROTEIN"/>
    <property type="match status" value="1"/>
</dbReference>
<dbReference type="Proteomes" id="UP001620262">
    <property type="component" value="Unassembled WGS sequence"/>
</dbReference>
<dbReference type="RefSeq" id="WP_404676304.1">
    <property type="nucleotide sequence ID" value="NZ_JBJDOT010000036.1"/>
</dbReference>
<reference evidence="2 3" key="1">
    <citation type="submission" date="2024-11" db="EMBL/GenBank/DDBJ databases">
        <title>The Natural Products Discovery Center: Release of the First 8490 Sequenced Strains for Exploring Actinobacteria Biosynthetic Diversity.</title>
        <authorList>
            <person name="Kalkreuter E."/>
            <person name="Kautsar S.A."/>
            <person name="Yang D."/>
            <person name="Bader C.D."/>
            <person name="Teijaro C.N."/>
            <person name="Fluegel L."/>
            <person name="Davis C.M."/>
            <person name="Simpson J.R."/>
            <person name="Lauterbach L."/>
            <person name="Steele A.D."/>
            <person name="Gui C."/>
            <person name="Meng S."/>
            <person name="Li G."/>
            <person name="Viehrig K."/>
            <person name="Ye F."/>
            <person name="Su P."/>
            <person name="Kiefer A.F."/>
            <person name="Nichols A."/>
            <person name="Cepeda A.J."/>
            <person name="Yan W."/>
            <person name="Fan B."/>
            <person name="Jiang Y."/>
            <person name="Adhikari A."/>
            <person name="Zheng C.-J."/>
            <person name="Schuster L."/>
            <person name="Cowan T.M."/>
            <person name="Smanski M.J."/>
            <person name="Chevrette M.G."/>
            <person name="De Carvalho L.P.S."/>
            <person name="Shen B."/>
        </authorList>
    </citation>
    <scope>NUCLEOTIDE SEQUENCE [LARGE SCALE GENOMIC DNA]</scope>
    <source>
        <strain evidence="2 3">NPDC078403</strain>
    </source>
</reference>
<evidence type="ECO:0000313" key="3">
    <source>
        <dbReference type="Proteomes" id="UP001620262"/>
    </source>
</evidence>
<evidence type="ECO:0000256" key="1">
    <source>
        <dbReference type="SAM" id="Phobius"/>
    </source>
</evidence>
<keyword evidence="1" id="KW-1133">Transmembrane helix</keyword>